<dbReference type="OrthoDB" id="565552at2759"/>
<dbReference type="InterPro" id="IPR014824">
    <property type="entry name" value="Nfu/NifU_N"/>
</dbReference>
<dbReference type="InterPro" id="IPR034904">
    <property type="entry name" value="FSCA_dom_sf"/>
</dbReference>
<dbReference type="SMART" id="SM00932">
    <property type="entry name" value="Nfu_N"/>
    <property type="match status" value="1"/>
</dbReference>
<dbReference type="GO" id="GO:0051536">
    <property type="term" value="F:iron-sulfur cluster binding"/>
    <property type="evidence" value="ECO:0007669"/>
    <property type="project" value="InterPro"/>
</dbReference>
<dbReference type="GO" id="GO:0016226">
    <property type="term" value="P:iron-sulfur cluster assembly"/>
    <property type="evidence" value="ECO:0007669"/>
    <property type="project" value="InterPro"/>
</dbReference>
<dbReference type="VEuPathDB" id="CryptoDB:Vbra_22053"/>
<dbReference type="Pfam" id="PF08712">
    <property type="entry name" value="Nfu_N"/>
    <property type="match status" value="1"/>
</dbReference>
<sequence>MLRQHGCRRFVSDHGAADARRALRHLLEQGRCFASVTLQTMDTPNPQAKMFEARESSRAQAVTILPDEVKENSFFYPSQKNPPSPLAASLLQIPGVKSVLLGHSYVSVTKEDTSAWDELEHHLREMLKSHLDQEKTIIETEGMGEPAAAKEESPRGEGEDDEDGEDDDDDEDVVSKVKSLIDIRVRPFVQSDGGDVEFIRFDDANGVVWVHMKGSCEGCPSSTITVKRGMAEMLKYFIPEVEDVRTCDENGDPLDEGEDDA</sequence>
<evidence type="ECO:0000313" key="4">
    <source>
        <dbReference type="EMBL" id="CEM25311.1"/>
    </source>
</evidence>
<dbReference type="PhylomeDB" id="A0A0G4G950"/>
<dbReference type="GO" id="GO:0005506">
    <property type="term" value="F:iron ion binding"/>
    <property type="evidence" value="ECO:0007669"/>
    <property type="project" value="InterPro"/>
</dbReference>
<reference evidence="4 5" key="1">
    <citation type="submission" date="2014-11" db="EMBL/GenBank/DDBJ databases">
        <authorList>
            <person name="Zhu J."/>
            <person name="Qi W."/>
            <person name="Song R."/>
        </authorList>
    </citation>
    <scope>NUCLEOTIDE SEQUENCE [LARGE SCALE GENOMIC DNA]</scope>
</reference>
<dbReference type="AlphaFoldDB" id="A0A0G4G950"/>
<accession>A0A0G4G950</accession>
<evidence type="ECO:0000256" key="1">
    <source>
        <dbReference type="ARBA" id="ARBA00006420"/>
    </source>
</evidence>
<feature type="domain" description="Scaffold protein Nfu/NifU N-terminal" evidence="3">
    <location>
        <begin position="38"/>
        <end position="134"/>
    </location>
</feature>
<dbReference type="Gene3D" id="3.30.300.130">
    <property type="entry name" value="Fe-S cluster assembly (FSCA)"/>
    <property type="match status" value="1"/>
</dbReference>
<dbReference type="InterPro" id="IPR035433">
    <property type="entry name" value="NFU1-like"/>
</dbReference>
<feature type="compositionally biased region" description="Basic and acidic residues" evidence="2">
    <location>
        <begin position="148"/>
        <end position="157"/>
    </location>
</feature>
<feature type="compositionally biased region" description="Acidic residues" evidence="2">
    <location>
        <begin position="158"/>
        <end position="172"/>
    </location>
</feature>
<evidence type="ECO:0000313" key="5">
    <source>
        <dbReference type="Proteomes" id="UP000041254"/>
    </source>
</evidence>
<dbReference type="OMA" id="MAYSTHL"/>
<dbReference type="PANTHER" id="PTHR11178">
    <property type="entry name" value="IRON-SULFUR CLUSTER SCAFFOLD PROTEIN NFU-RELATED"/>
    <property type="match status" value="1"/>
</dbReference>
<organism evidence="4 5">
    <name type="scientific">Vitrella brassicaformis (strain CCMP3155)</name>
    <dbReference type="NCBI Taxonomy" id="1169540"/>
    <lineage>
        <taxon>Eukaryota</taxon>
        <taxon>Sar</taxon>
        <taxon>Alveolata</taxon>
        <taxon>Colpodellida</taxon>
        <taxon>Vitrellaceae</taxon>
        <taxon>Vitrella</taxon>
    </lineage>
</organism>
<name>A0A0G4G950_VITBC</name>
<evidence type="ECO:0000259" key="3">
    <source>
        <dbReference type="SMART" id="SM00932"/>
    </source>
</evidence>
<feature type="region of interest" description="Disordered" evidence="2">
    <location>
        <begin position="138"/>
        <end position="173"/>
    </location>
</feature>
<dbReference type="PIRSF" id="PIRSF036773">
    <property type="entry name" value="HIRIP5"/>
    <property type="match status" value="1"/>
</dbReference>
<comment type="similarity">
    <text evidence="1">Belongs to the NifU family.</text>
</comment>
<dbReference type="InterPro" id="IPR001075">
    <property type="entry name" value="NIF_FeS_clus_asmbl_NifU_C"/>
</dbReference>
<dbReference type="SUPFAM" id="SSF110836">
    <property type="entry name" value="Hypothetical protein SAV1430"/>
    <property type="match status" value="1"/>
</dbReference>
<dbReference type="EMBL" id="CDMY01000596">
    <property type="protein sequence ID" value="CEM25311.1"/>
    <property type="molecule type" value="Genomic_DNA"/>
</dbReference>
<dbReference type="STRING" id="1169540.A0A0G4G950"/>
<dbReference type="InterPro" id="IPR036498">
    <property type="entry name" value="Nfu/NifU_N_sf"/>
</dbReference>
<dbReference type="SUPFAM" id="SSF117916">
    <property type="entry name" value="Fe-S cluster assembly (FSCA) domain-like"/>
    <property type="match status" value="1"/>
</dbReference>
<dbReference type="Gene3D" id="3.30.1370.70">
    <property type="entry name" value="Scaffold protein Nfu/NifU, N-terminal domain"/>
    <property type="match status" value="1"/>
</dbReference>
<dbReference type="Pfam" id="PF01106">
    <property type="entry name" value="NifU"/>
    <property type="match status" value="1"/>
</dbReference>
<dbReference type="InParanoid" id="A0A0G4G950"/>
<dbReference type="Proteomes" id="UP000041254">
    <property type="component" value="Unassembled WGS sequence"/>
</dbReference>
<dbReference type="PANTHER" id="PTHR11178:SF1">
    <property type="entry name" value="NFU1 IRON-SULFUR CLUSTER SCAFFOLD HOMOLOG, MITOCHONDRIAL"/>
    <property type="match status" value="1"/>
</dbReference>
<protein>
    <recommendedName>
        <fullName evidence="3">Scaffold protein Nfu/NifU N-terminal domain-containing protein</fullName>
    </recommendedName>
</protein>
<proteinExistence type="inferred from homology"/>
<evidence type="ECO:0000256" key="2">
    <source>
        <dbReference type="SAM" id="MobiDB-lite"/>
    </source>
</evidence>
<keyword evidence="5" id="KW-1185">Reference proteome</keyword>
<gene>
    <name evidence="4" type="ORF">Vbra_22053</name>
</gene>